<evidence type="ECO:0000256" key="2">
    <source>
        <dbReference type="ARBA" id="ARBA00004370"/>
    </source>
</evidence>
<feature type="region of interest" description="Disordered" evidence="8">
    <location>
        <begin position="484"/>
        <end position="504"/>
    </location>
</feature>
<feature type="compositionally biased region" description="Basic and acidic residues" evidence="8">
    <location>
        <begin position="291"/>
        <end position="301"/>
    </location>
</feature>
<evidence type="ECO:0000256" key="6">
    <source>
        <dbReference type="ARBA" id="ARBA00022679"/>
    </source>
</evidence>
<keyword evidence="7" id="KW-0472">Membrane</keyword>
<feature type="region of interest" description="Disordered" evidence="8">
    <location>
        <begin position="807"/>
        <end position="831"/>
    </location>
</feature>
<feature type="region of interest" description="Disordered" evidence="8">
    <location>
        <begin position="17"/>
        <end position="340"/>
    </location>
</feature>
<dbReference type="GO" id="GO:0009507">
    <property type="term" value="C:chloroplast"/>
    <property type="evidence" value="ECO:0007669"/>
    <property type="project" value="UniProtKB-SubCell"/>
</dbReference>
<keyword evidence="4" id="KW-0150">Chloroplast</keyword>
<reference evidence="9" key="1">
    <citation type="submission" date="2020-06" db="EMBL/GenBank/DDBJ databases">
        <authorList>
            <consortium name="Plant Systems Biology data submission"/>
        </authorList>
    </citation>
    <scope>NUCLEOTIDE SEQUENCE</scope>
    <source>
        <strain evidence="9">D6</strain>
    </source>
</reference>
<comment type="similarity">
    <text evidence="3">Belongs to the glycosyltransferase group 1 family. Glycosyltransferase 4 subfamily.</text>
</comment>
<accession>A0A9N8HEZ8</accession>
<evidence type="ECO:0000256" key="4">
    <source>
        <dbReference type="ARBA" id="ARBA00022528"/>
    </source>
</evidence>
<evidence type="ECO:0000313" key="9">
    <source>
        <dbReference type="EMBL" id="CAB9509875.1"/>
    </source>
</evidence>
<feature type="compositionally biased region" description="Basic and acidic residues" evidence="8">
    <location>
        <begin position="63"/>
        <end position="79"/>
    </location>
</feature>
<dbReference type="CDD" id="cd01635">
    <property type="entry name" value="Glycosyltransferase_GTB-type"/>
    <property type="match status" value="1"/>
</dbReference>
<feature type="compositionally biased region" description="Acidic residues" evidence="8">
    <location>
        <begin position="221"/>
        <end position="230"/>
    </location>
</feature>
<feature type="compositionally biased region" description="Basic residues" evidence="8">
    <location>
        <begin position="37"/>
        <end position="54"/>
    </location>
</feature>
<comment type="subcellular location">
    <subcellularLocation>
        <location evidence="2">Membrane</location>
    </subcellularLocation>
    <subcellularLocation>
        <location evidence="1">Plastid</location>
        <location evidence="1">Chloroplast</location>
    </subcellularLocation>
</comment>
<feature type="compositionally biased region" description="Acidic residues" evidence="8">
    <location>
        <begin position="258"/>
        <end position="271"/>
    </location>
</feature>
<keyword evidence="10" id="KW-1185">Reference proteome</keyword>
<protein>
    <submittedName>
        <fullName evidence="9">Digalactosyldiacylglycerol synthase 1, chloroplastic</fullName>
    </submittedName>
</protein>
<dbReference type="GO" id="GO:0046481">
    <property type="term" value="F:digalactosyldiacylglycerol synthase activity"/>
    <property type="evidence" value="ECO:0007669"/>
    <property type="project" value="InterPro"/>
</dbReference>
<feature type="compositionally biased region" description="Basic and acidic residues" evidence="8">
    <location>
        <begin position="107"/>
        <end position="123"/>
    </location>
</feature>
<dbReference type="PANTHER" id="PTHR46132">
    <property type="entry name" value="DIGALACTOSYLDIACYLGLYCEROL SYNTHASE 2, CHLOROPLASTIC"/>
    <property type="match status" value="1"/>
</dbReference>
<dbReference type="EMBL" id="CAICTM010000407">
    <property type="protein sequence ID" value="CAB9509875.1"/>
    <property type="molecule type" value="Genomic_DNA"/>
</dbReference>
<dbReference type="InterPro" id="IPR044525">
    <property type="entry name" value="DGDG1/2"/>
</dbReference>
<evidence type="ECO:0000256" key="5">
    <source>
        <dbReference type="ARBA" id="ARBA00022640"/>
    </source>
</evidence>
<sequence length="1014" mass="112550">MSEPETAIANETAVVGEMAKKQGNPPANPPLSNAHIEKRKKKNAKKRAKQKAKKAAASASVVKSDDIIEKSNGKGEKNSNDGGTDAVAKSEKVLAEESEKTMATPSAEKKAIERELEEKKIEEEPSSMPQSNNDTRILPEISIPTAAKKDTSDDDDDDQDIKDRTFDTADESDSDPDLIPISNEMEEESSREDSAIIDSTLDPAINNETDDHDLVPISNNMEEEDSEDSSDDNKAVNNDGADIPENEPIAACDHQETSEETADNDNTDQVEVDAGTESAGNTKSGALDTESNGKTHSDAPKQPRTSLVGPVKTVNDDGESIEDENSESNDDSSIIPDSNLRDPKRRICVVTTAALPWRTGTAVNPLLRALYLTRGRPKHHVSLVIPWCDDEKDRKKTLGKEHSFANQEEQEEWIRDFCRARAGCPEEENNLKILFYPAKYNAGFGSIFPSVDICELIPDQEADIAILEEPEHLNWLRVPKPYKETEEEKKQNKMKARDNEDSAATKKHVAAAKEKAELGWRFKFRHVVGIIHTNYKAYAEQYGMGAKFIQAPALCAINALVIRAYCHRVILLSGTLPSLTPYKEVTCNVHGVRGEFLDLPKENEGKQPADNDEQHAPVYFIGKLIWAKGFDKILDLENLYREKNNDYFPIDVYGAGGDEKAIQRAFFGRIPQIQRSESPKPEPSSPDTAEVFTWESSLRSHLVEAVPFKETEKHESVDEFEGNVARRRISVDKSEVNVFEGKALNPKRPSSTKRGSLLENITDKVVPISVVGHTVLKALDTTKATTGAAVAVAKNVVNAGLNVAFANDGGTPRGSKTNSESSNEENGKSGKQKLIFDPPQSVFEFRRNPIQARFLGTKDHVLLRDIREHKIFLNMSITEVLCTTSAEAMAMGKFVILPKHPSNMFFLQFPNCLAYTSLEDCLVKLEYALAHEPVPLTEEVAKKLSWEGANERLFESSSVTKDEWAEWEKDGKIKSDDDAARFHVETGMRGQLIGKFFAREKPSEEEDTSNEDEK</sequence>
<keyword evidence="5" id="KW-0934">Plastid</keyword>
<gene>
    <name evidence="9" type="ORF">SEMRO_408_G137030.1</name>
</gene>
<dbReference type="GO" id="GO:0016020">
    <property type="term" value="C:membrane"/>
    <property type="evidence" value="ECO:0007669"/>
    <property type="project" value="UniProtKB-SubCell"/>
</dbReference>
<dbReference type="PANTHER" id="PTHR46132:SF1">
    <property type="entry name" value="DIGALACTOSYLDIACYLGLYCEROL SYNTHASE 2, CHLOROPLASTIC"/>
    <property type="match status" value="1"/>
</dbReference>
<evidence type="ECO:0000256" key="7">
    <source>
        <dbReference type="ARBA" id="ARBA00023136"/>
    </source>
</evidence>
<keyword evidence="6" id="KW-0808">Transferase</keyword>
<feature type="compositionally biased region" description="Acidic residues" evidence="8">
    <location>
        <begin position="316"/>
        <end position="330"/>
    </location>
</feature>
<dbReference type="Proteomes" id="UP001153069">
    <property type="component" value="Unassembled WGS sequence"/>
</dbReference>
<dbReference type="OrthoDB" id="44480at2759"/>
<dbReference type="AlphaFoldDB" id="A0A9N8HEZ8"/>
<evidence type="ECO:0000256" key="8">
    <source>
        <dbReference type="SAM" id="MobiDB-lite"/>
    </source>
</evidence>
<evidence type="ECO:0000256" key="3">
    <source>
        <dbReference type="ARBA" id="ARBA00009481"/>
    </source>
</evidence>
<comment type="caution">
    <text evidence="9">The sequence shown here is derived from an EMBL/GenBank/DDBJ whole genome shotgun (WGS) entry which is preliminary data.</text>
</comment>
<evidence type="ECO:0000256" key="1">
    <source>
        <dbReference type="ARBA" id="ARBA00004229"/>
    </source>
</evidence>
<evidence type="ECO:0000313" key="10">
    <source>
        <dbReference type="Proteomes" id="UP001153069"/>
    </source>
</evidence>
<name>A0A9N8HEZ8_9STRA</name>
<organism evidence="9 10">
    <name type="scientific">Seminavis robusta</name>
    <dbReference type="NCBI Taxonomy" id="568900"/>
    <lineage>
        <taxon>Eukaryota</taxon>
        <taxon>Sar</taxon>
        <taxon>Stramenopiles</taxon>
        <taxon>Ochrophyta</taxon>
        <taxon>Bacillariophyta</taxon>
        <taxon>Bacillariophyceae</taxon>
        <taxon>Bacillariophycidae</taxon>
        <taxon>Naviculales</taxon>
        <taxon>Naviculaceae</taxon>
        <taxon>Seminavis</taxon>
    </lineage>
</organism>
<proteinExistence type="inferred from homology"/>
<feature type="compositionally biased region" description="Basic and acidic residues" evidence="8">
    <location>
        <begin position="88"/>
        <end position="100"/>
    </location>
</feature>
<feature type="compositionally biased region" description="Polar residues" evidence="8">
    <location>
        <begin position="278"/>
        <end position="290"/>
    </location>
</feature>